<feature type="domain" description="AB hydrolase-1" evidence="1">
    <location>
        <begin position="66"/>
        <end position="245"/>
    </location>
</feature>
<evidence type="ECO:0000313" key="2">
    <source>
        <dbReference type="EMBL" id="PWJ95120.1"/>
    </source>
</evidence>
<protein>
    <submittedName>
        <fullName evidence="2">Pimeloyl-ACP methyl ester carboxylesterase</fullName>
    </submittedName>
</protein>
<dbReference type="InterPro" id="IPR029058">
    <property type="entry name" value="AB_hydrolase_fold"/>
</dbReference>
<proteinExistence type="predicted"/>
<evidence type="ECO:0000313" key="3">
    <source>
        <dbReference type="Proteomes" id="UP000245921"/>
    </source>
</evidence>
<accession>A0AA45HIR2</accession>
<dbReference type="Gene3D" id="3.40.50.1820">
    <property type="entry name" value="alpha/beta hydrolase"/>
    <property type="match status" value="1"/>
</dbReference>
<comment type="caution">
    <text evidence="2">The sequence shown here is derived from an EMBL/GenBank/DDBJ whole genome shotgun (WGS) entry which is preliminary data.</text>
</comment>
<dbReference type="SUPFAM" id="SSF53474">
    <property type="entry name" value="alpha/beta-Hydrolases"/>
    <property type="match status" value="1"/>
</dbReference>
<dbReference type="RefSeq" id="WP_158274812.1">
    <property type="nucleotide sequence ID" value="NZ_QGGI01000007.1"/>
</dbReference>
<dbReference type="PANTHER" id="PTHR43433:SF5">
    <property type="entry name" value="AB HYDROLASE-1 DOMAIN-CONTAINING PROTEIN"/>
    <property type="match status" value="1"/>
</dbReference>
<gene>
    <name evidence="2" type="ORF">C7380_10775</name>
</gene>
<name>A0AA45HIR2_9BACT</name>
<evidence type="ECO:0000259" key="1">
    <source>
        <dbReference type="Pfam" id="PF00561"/>
    </source>
</evidence>
<dbReference type="InterPro" id="IPR000073">
    <property type="entry name" value="AB_hydrolase_1"/>
</dbReference>
<keyword evidence="3" id="KW-1185">Reference proteome</keyword>
<sequence length="263" mass="30573">MSKVLKIKNDIFDYLTFGKGDNILIMIPGLDDGFSSVKGKGLIFSHSLKKFKKNFKVYIISRKRNMPKNYSTLDMANDLNNFIEKLNINHFNLLGTSMGGAIAQYFAINHPKKLKKLCLAVTFTGKYDTLKYICNYWKKLAQEKNGYELMKSSSEYSYTENELKKQRKYFPLMKLLKFNINYERFLIQINACINHNTENIIHKINTPTLIIGGKNDKIVGNKEAIFMNSEIKNSLLYQSEYGHALMAEEKQNYENTIINFFKE</sequence>
<dbReference type="InterPro" id="IPR050471">
    <property type="entry name" value="AB_hydrolase"/>
</dbReference>
<reference evidence="2 3" key="1">
    <citation type="submission" date="2018-05" db="EMBL/GenBank/DDBJ databases">
        <title>Genomic Encyclopedia of Type Strains, Phase IV (KMG-IV): sequencing the most valuable type-strain genomes for metagenomic binning, comparative biology and taxonomic classification.</title>
        <authorList>
            <person name="Goeker M."/>
        </authorList>
    </citation>
    <scope>NUCLEOTIDE SEQUENCE [LARGE SCALE GENOMIC DNA]</scope>
    <source>
        <strain evidence="2 3">DSM 24906</strain>
    </source>
</reference>
<organism evidence="2 3">
    <name type="scientific">Oceanotoga teriensis</name>
    <dbReference type="NCBI Taxonomy" id="515440"/>
    <lineage>
        <taxon>Bacteria</taxon>
        <taxon>Thermotogati</taxon>
        <taxon>Thermotogota</taxon>
        <taxon>Thermotogae</taxon>
        <taxon>Petrotogales</taxon>
        <taxon>Petrotogaceae</taxon>
        <taxon>Oceanotoga</taxon>
    </lineage>
</organism>
<dbReference type="Pfam" id="PF00561">
    <property type="entry name" value="Abhydrolase_1"/>
    <property type="match status" value="1"/>
</dbReference>
<dbReference type="EMBL" id="QGGI01000007">
    <property type="protein sequence ID" value="PWJ95120.1"/>
    <property type="molecule type" value="Genomic_DNA"/>
</dbReference>
<dbReference type="PANTHER" id="PTHR43433">
    <property type="entry name" value="HYDROLASE, ALPHA/BETA FOLD FAMILY PROTEIN"/>
    <property type="match status" value="1"/>
</dbReference>
<dbReference type="AlphaFoldDB" id="A0AA45HIR2"/>
<dbReference type="Proteomes" id="UP000245921">
    <property type="component" value="Unassembled WGS sequence"/>
</dbReference>
<dbReference type="PRINTS" id="PR00111">
    <property type="entry name" value="ABHYDROLASE"/>
</dbReference>